<evidence type="ECO:0000256" key="1">
    <source>
        <dbReference type="ARBA" id="ARBA00022729"/>
    </source>
</evidence>
<gene>
    <name evidence="3" type="ordered locus">Asuc_1719</name>
</gene>
<dbReference type="PANTHER" id="PTHR30006">
    <property type="entry name" value="THIAMINE-BINDING PERIPLASMIC PROTEIN-RELATED"/>
    <property type="match status" value="1"/>
</dbReference>
<evidence type="ECO:0000313" key="3">
    <source>
        <dbReference type="EMBL" id="ABR75071.1"/>
    </source>
</evidence>
<dbReference type="KEGG" id="asu:Asuc_1719"/>
<dbReference type="Pfam" id="PF13343">
    <property type="entry name" value="SBP_bac_6"/>
    <property type="match status" value="1"/>
</dbReference>
<dbReference type="Proteomes" id="UP000001114">
    <property type="component" value="Chromosome"/>
</dbReference>
<sequence>MFSRQKIRQNLTCFLLILTLCISTAHSSELVIATTLAREGVQHLIDEWHKQPNSAAVTTLNRTSDSIQQLFSTERAKEVDLILSSSPMLFDNLQQKDGLAELPPELTFHQQFVPPMLQNKVLAFSLSGYGMLLNTEVLDKQSIQIPRSWQDLTRSELQGLVIISSPTRSDTNHIMLETILQQFGWDQGWALLNQIMANVGTISSRSFGVVDKVQAGLGGVGITIDNYANLFTAKRDSQSPLIFRYFEHFTLSPTFIALNKTSSNHSQAMAFIRFLLSQQGQTALNHSKMGKIPITPLSPESANYDIQQKLFKQPQIDYQLMLKRDHLVKLLFEQQITYRLNQLQENWQLLRQKETALGKILPELRDILNQLPVSAEQAEDEQYLTTFNQKQRLLDWQAFFISQQLAFISALEKLQ</sequence>
<dbReference type="AlphaFoldDB" id="A6VQ24"/>
<protein>
    <submittedName>
        <fullName evidence="3">Phosphoglycerate transport regulatory protein</fullName>
    </submittedName>
</protein>
<dbReference type="RefSeq" id="WP_012073448.1">
    <property type="nucleotide sequence ID" value="NC_009655.1"/>
</dbReference>
<dbReference type="STRING" id="339671.Asuc_1719"/>
<dbReference type="Gene3D" id="3.40.190.10">
    <property type="entry name" value="Periplasmic binding protein-like II"/>
    <property type="match status" value="2"/>
</dbReference>
<reference evidence="4" key="1">
    <citation type="journal article" date="2010" name="BMC Genomics">
        <title>A genomic perspective on the potential of Actinobacillus succinogenes for industrial succinate production.</title>
        <authorList>
            <person name="McKinlay J.B."/>
            <person name="Laivenieks M."/>
            <person name="Schindler B.D."/>
            <person name="McKinlay A.A."/>
            <person name="Siddaramappa S."/>
            <person name="Challacombe J.F."/>
            <person name="Lowry S.R."/>
            <person name="Clum A."/>
            <person name="Lapidus A.L."/>
            <person name="Burkhart K.B."/>
            <person name="Harkins V."/>
            <person name="Vieille C."/>
        </authorList>
    </citation>
    <scope>NUCLEOTIDE SEQUENCE [LARGE SCALE GENOMIC DNA]</scope>
    <source>
        <strain evidence="4">ATCC 55618 / DSM 22257 / CCUG 43843 / 130Z</strain>
    </source>
</reference>
<dbReference type="HOGENOM" id="CLU_040513_1_0_6"/>
<dbReference type="OrthoDB" id="305758at2"/>
<keyword evidence="1 2" id="KW-0732">Signal</keyword>
<dbReference type="GO" id="GO:0030288">
    <property type="term" value="C:outer membrane-bounded periplasmic space"/>
    <property type="evidence" value="ECO:0007669"/>
    <property type="project" value="TreeGrafter"/>
</dbReference>
<dbReference type="EMBL" id="CP000746">
    <property type="protein sequence ID" value="ABR75071.1"/>
    <property type="molecule type" value="Genomic_DNA"/>
</dbReference>
<keyword evidence="4" id="KW-1185">Reference proteome</keyword>
<evidence type="ECO:0000313" key="4">
    <source>
        <dbReference type="Proteomes" id="UP000001114"/>
    </source>
</evidence>
<feature type="chain" id="PRO_5002703556" evidence="2">
    <location>
        <begin position="28"/>
        <end position="415"/>
    </location>
</feature>
<evidence type="ECO:0000256" key="2">
    <source>
        <dbReference type="SAM" id="SignalP"/>
    </source>
</evidence>
<dbReference type="eggNOG" id="COG1840">
    <property type="taxonomic scope" value="Bacteria"/>
</dbReference>
<organism evidence="3 4">
    <name type="scientific">Actinobacillus succinogenes (strain ATCC 55618 / DSM 22257 / CCUG 43843 / 130Z)</name>
    <dbReference type="NCBI Taxonomy" id="339671"/>
    <lineage>
        <taxon>Bacteria</taxon>
        <taxon>Pseudomonadati</taxon>
        <taxon>Pseudomonadota</taxon>
        <taxon>Gammaproteobacteria</taxon>
        <taxon>Pasteurellales</taxon>
        <taxon>Pasteurellaceae</taxon>
        <taxon>Actinobacillus</taxon>
    </lineage>
</organism>
<name>A6VQ24_ACTSZ</name>
<dbReference type="SUPFAM" id="SSF53850">
    <property type="entry name" value="Periplasmic binding protein-like II"/>
    <property type="match status" value="1"/>
</dbReference>
<dbReference type="PANTHER" id="PTHR30006:SF25">
    <property type="entry name" value="PHOSPHOGLYCERATE TRANSPORT REGULATORY PROTEIN PGTC"/>
    <property type="match status" value="1"/>
</dbReference>
<accession>A6VQ24</accession>
<proteinExistence type="predicted"/>
<feature type="signal peptide" evidence="2">
    <location>
        <begin position="1"/>
        <end position="27"/>
    </location>
</feature>